<organism evidence="1 2">
    <name type="scientific">Araneus ventricosus</name>
    <name type="common">Orbweaver spider</name>
    <name type="synonym">Epeira ventricosa</name>
    <dbReference type="NCBI Taxonomy" id="182803"/>
    <lineage>
        <taxon>Eukaryota</taxon>
        <taxon>Metazoa</taxon>
        <taxon>Ecdysozoa</taxon>
        <taxon>Arthropoda</taxon>
        <taxon>Chelicerata</taxon>
        <taxon>Arachnida</taxon>
        <taxon>Araneae</taxon>
        <taxon>Araneomorphae</taxon>
        <taxon>Entelegynae</taxon>
        <taxon>Araneoidea</taxon>
        <taxon>Araneidae</taxon>
        <taxon>Araneus</taxon>
    </lineage>
</organism>
<dbReference type="AlphaFoldDB" id="A0A4Y2DJU5"/>
<proteinExistence type="predicted"/>
<evidence type="ECO:0000313" key="1">
    <source>
        <dbReference type="EMBL" id="GBM17052.1"/>
    </source>
</evidence>
<dbReference type="Proteomes" id="UP000499080">
    <property type="component" value="Unassembled WGS sequence"/>
</dbReference>
<accession>A0A4Y2DJU5</accession>
<protein>
    <submittedName>
        <fullName evidence="1">Uncharacterized protein</fullName>
    </submittedName>
</protein>
<keyword evidence="2" id="KW-1185">Reference proteome</keyword>
<reference evidence="1 2" key="1">
    <citation type="journal article" date="2019" name="Sci. Rep.">
        <title>Orb-weaving spider Araneus ventricosus genome elucidates the spidroin gene catalogue.</title>
        <authorList>
            <person name="Kono N."/>
            <person name="Nakamura H."/>
            <person name="Ohtoshi R."/>
            <person name="Moran D.A.P."/>
            <person name="Shinohara A."/>
            <person name="Yoshida Y."/>
            <person name="Fujiwara M."/>
            <person name="Mori M."/>
            <person name="Tomita M."/>
            <person name="Arakawa K."/>
        </authorList>
    </citation>
    <scope>NUCLEOTIDE SEQUENCE [LARGE SCALE GENOMIC DNA]</scope>
</reference>
<dbReference type="OrthoDB" id="6473381at2759"/>
<comment type="caution">
    <text evidence="1">The sequence shown here is derived from an EMBL/GenBank/DDBJ whole genome shotgun (WGS) entry which is preliminary data.</text>
</comment>
<gene>
    <name evidence="1" type="ORF">AVEN_133319_1</name>
</gene>
<evidence type="ECO:0000313" key="2">
    <source>
        <dbReference type="Proteomes" id="UP000499080"/>
    </source>
</evidence>
<name>A0A4Y2DJU5_ARAVE</name>
<sequence length="102" mass="12226">MRACWHLLNNEGTTSEIRGKFKSRCLKEKDELQGMLPVEQQLENVKGELFKLTRIEAGDCQLWHNMTRTEERKNKETAYCQTWHNMDRREESKKQKNREIAD</sequence>
<dbReference type="EMBL" id="BGPR01000382">
    <property type="protein sequence ID" value="GBM17052.1"/>
    <property type="molecule type" value="Genomic_DNA"/>
</dbReference>